<keyword evidence="1" id="KW-0812">Transmembrane</keyword>
<keyword evidence="1" id="KW-1133">Transmembrane helix</keyword>
<reference evidence="3" key="1">
    <citation type="submission" date="2021-07" db="EMBL/GenBank/DDBJ databases">
        <title>Studies on halocins as antimicrobial molecules from haloarchaea.</title>
        <authorList>
            <person name="Kumar S."/>
            <person name="Khare S.K."/>
        </authorList>
    </citation>
    <scope>NUCLEOTIDE SEQUENCE</scope>
    <source>
        <strain evidence="3">NCIM 5678</strain>
    </source>
</reference>
<gene>
    <name evidence="3" type="ORF">KU306_02235</name>
</gene>
<feature type="transmembrane region" description="Helical" evidence="1">
    <location>
        <begin position="166"/>
        <end position="188"/>
    </location>
</feature>
<feature type="transmembrane region" description="Helical" evidence="1">
    <location>
        <begin position="48"/>
        <end position="68"/>
    </location>
</feature>
<evidence type="ECO:0000313" key="4">
    <source>
        <dbReference type="Proteomes" id="UP001058330"/>
    </source>
</evidence>
<evidence type="ECO:0000259" key="2">
    <source>
        <dbReference type="Pfam" id="PF07760"/>
    </source>
</evidence>
<dbReference type="Pfam" id="PF07760">
    <property type="entry name" value="DUF1616"/>
    <property type="match status" value="1"/>
</dbReference>
<feature type="domain" description="DUF1616" evidence="2">
    <location>
        <begin position="25"/>
        <end position="322"/>
    </location>
</feature>
<sequence>MTRDPDWRLLLPRQVRELPADLAAVVAFVGVVNLVAFLPVVSETPLRAVLGLPFLLFVPGYALMAALFPEAGGDVSGIDGIERVALSFGGSISLSPLVGLLLNFTPWGIRLVPIMVAMSGLTLGLVALGARRRNQLSPTERFSVPYETWLSAARDELFDPETQTDAVLNVLLVVSILLAVGSVGYAVAVPKDGEAFTELYLLTEGEDGDLVADGYPEEFVVGESKPLVVGVGNQEHQPMNYTVVAELQRVRVENNSTTVLEERELTRFSPRVAHNETWQTTHEVTPTMTGERLRLVYLLYKGAPAEEPTVESAYREVHLWVNVSQSSQSSSQARLDGVTVAGSA</sequence>
<dbReference type="RefSeq" id="WP_258302741.1">
    <property type="nucleotide sequence ID" value="NZ_CP078063.1"/>
</dbReference>
<dbReference type="InterPro" id="IPR011674">
    <property type="entry name" value="DUF1616"/>
</dbReference>
<proteinExistence type="predicted"/>
<keyword evidence="4" id="KW-1185">Reference proteome</keyword>
<keyword evidence="1" id="KW-0472">Membrane</keyword>
<feature type="transmembrane region" description="Helical" evidence="1">
    <location>
        <begin position="20"/>
        <end position="41"/>
    </location>
</feature>
<dbReference type="GeneID" id="74527676"/>
<evidence type="ECO:0000256" key="1">
    <source>
        <dbReference type="SAM" id="Phobius"/>
    </source>
</evidence>
<accession>A0ABY5RGQ5</accession>
<dbReference type="Proteomes" id="UP001058330">
    <property type="component" value="Chromosome"/>
</dbReference>
<evidence type="ECO:0000313" key="3">
    <source>
        <dbReference type="EMBL" id="UVE50730.1"/>
    </source>
</evidence>
<dbReference type="InterPro" id="IPR014495">
    <property type="entry name" value="UCP018671"/>
</dbReference>
<feature type="transmembrane region" description="Helical" evidence="1">
    <location>
        <begin position="111"/>
        <end position="130"/>
    </location>
</feature>
<dbReference type="EMBL" id="CP078063">
    <property type="protein sequence ID" value="UVE50730.1"/>
    <property type="molecule type" value="Genomic_DNA"/>
</dbReference>
<organism evidence="3 4">
    <name type="scientific">Haloferax larsenii</name>
    <dbReference type="NCBI Taxonomy" id="302484"/>
    <lineage>
        <taxon>Archaea</taxon>
        <taxon>Methanobacteriati</taxon>
        <taxon>Methanobacteriota</taxon>
        <taxon>Stenosarchaea group</taxon>
        <taxon>Halobacteria</taxon>
        <taxon>Halobacteriales</taxon>
        <taxon>Haloferacaceae</taxon>
        <taxon>Haloferax</taxon>
    </lineage>
</organism>
<dbReference type="PIRSF" id="PIRSF018671">
    <property type="entry name" value="UCP018671"/>
    <property type="match status" value="1"/>
</dbReference>
<name>A0ABY5RGQ5_HALLR</name>
<protein>
    <submittedName>
        <fullName evidence="3">DUF1616 domain-containing protein</fullName>
    </submittedName>
</protein>